<dbReference type="SUPFAM" id="SSF51445">
    <property type="entry name" value="(Trans)glycosidases"/>
    <property type="match status" value="1"/>
</dbReference>
<feature type="signal peptide" evidence="5">
    <location>
        <begin position="1"/>
        <end position="27"/>
    </location>
</feature>
<dbReference type="PANTHER" id="PTHR10353:SF36">
    <property type="entry name" value="LP05116P"/>
    <property type="match status" value="1"/>
</dbReference>
<gene>
    <name evidence="6" type="ORF">ACFSC3_01085</name>
</gene>
<dbReference type="Gene3D" id="3.20.20.80">
    <property type="entry name" value="Glycosidases"/>
    <property type="match status" value="1"/>
</dbReference>
<dbReference type="RefSeq" id="WP_380937868.1">
    <property type="nucleotide sequence ID" value="NZ_JBHUFC010000001.1"/>
</dbReference>
<evidence type="ECO:0000256" key="3">
    <source>
        <dbReference type="ARBA" id="ARBA00023295"/>
    </source>
</evidence>
<keyword evidence="2" id="KW-0378">Hydrolase</keyword>
<sequence length="438" mass="47216">MTIDRRAILAGGLAAGAAMTLPGAAPAATGGSFHKGFLWGASTAAHQIEGNNTASDLWLLEHVKPTVFAEPSGDACNSFALWPTDMDLVKSLGLTAYRFSLEWARIEPEPGEFSMAMLDHYKAMIDGARQRGLHPVVTFNHFTAPRWFAAQGGWTSDAAPGLFARYCARAAKHLAAGIGHAVTLNEPQLLHILKWGGLPPQVWAIQKATLDAAARQLGVPKFSSANVADLADLPAMDRNLLAGHRAAREAIKTVRADLPVGVSIAVEDDQAIGSAPQRDRKRAEAYAPWLEVARKDDFIGVQNYTRARFDANGPVAPPAAAPRSDLGQEFYPPSLGNAVRYVHAEARVPVLVTEHGVGSADDRLRQQLIPQALAGLKAAMDDGVPVLGYLHWSLLDNYEWIFGYKPKFGLFAVDRTTFKRTPKPSATLLGAIARRNAL</sequence>
<evidence type="ECO:0000256" key="5">
    <source>
        <dbReference type="SAM" id="SignalP"/>
    </source>
</evidence>
<evidence type="ECO:0000256" key="1">
    <source>
        <dbReference type="ARBA" id="ARBA00010838"/>
    </source>
</evidence>
<evidence type="ECO:0000256" key="4">
    <source>
        <dbReference type="RuleBase" id="RU003690"/>
    </source>
</evidence>
<dbReference type="EMBL" id="JBHUFC010000001">
    <property type="protein sequence ID" value="MFD1786156.1"/>
    <property type="molecule type" value="Genomic_DNA"/>
</dbReference>
<reference evidence="7" key="1">
    <citation type="journal article" date="2019" name="Int. J. Syst. Evol. Microbiol.">
        <title>The Global Catalogue of Microorganisms (GCM) 10K type strain sequencing project: providing services to taxonomists for standard genome sequencing and annotation.</title>
        <authorList>
            <consortium name="The Broad Institute Genomics Platform"/>
            <consortium name="The Broad Institute Genome Sequencing Center for Infectious Disease"/>
            <person name="Wu L."/>
            <person name="Ma J."/>
        </authorList>
    </citation>
    <scope>NUCLEOTIDE SEQUENCE [LARGE SCALE GENOMIC DNA]</scope>
    <source>
        <strain evidence="7">Q85</strain>
    </source>
</reference>
<evidence type="ECO:0000313" key="6">
    <source>
        <dbReference type="EMBL" id="MFD1786156.1"/>
    </source>
</evidence>
<dbReference type="Proteomes" id="UP001597283">
    <property type="component" value="Unassembled WGS sequence"/>
</dbReference>
<dbReference type="InterPro" id="IPR001360">
    <property type="entry name" value="Glyco_hydro_1"/>
</dbReference>
<dbReference type="PROSITE" id="PS51318">
    <property type="entry name" value="TAT"/>
    <property type="match status" value="1"/>
</dbReference>
<dbReference type="PRINTS" id="PR00131">
    <property type="entry name" value="GLHYDRLASE1"/>
</dbReference>
<keyword evidence="7" id="KW-1185">Reference proteome</keyword>
<dbReference type="InterPro" id="IPR006311">
    <property type="entry name" value="TAT_signal"/>
</dbReference>
<evidence type="ECO:0000256" key="2">
    <source>
        <dbReference type="ARBA" id="ARBA00022801"/>
    </source>
</evidence>
<evidence type="ECO:0000313" key="7">
    <source>
        <dbReference type="Proteomes" id="UP001597283"/>
    </source>
</evidence>
<keyword evidence="5" id="KW-0732">Signal</keyword>
<dbReference type="InterPro" id="IPR017853">
    <property type="entry name" value="GH"/>
</dbReference>
<comment type="similarity">
    <text evidence="1 4">Belongs to the glycosyl hydrolase 1 family.</text>
</comment>
<comment type="caution">
    <text evidence="6">The sequence shown here is derived from an EMBL/GenBank/DDBJ whole genome shotgun (WGS) entry which is preliminary data.</text>
</comment>
<keyword evidence="3" id="KW-0326">Glycosidase</keyword>
<accession>A0ABW4N8K3</accession>
<name>A0ABW4N8K3_9SPHN</name>
<dbReference type="PANTHER" id="PTHR10353">
    <property type="entry name" value="GLYCOSYL HYDROLASE"/>
    <property type="match status" value="1"/>
</dbReference>
<protein>
    <submittedName>
        <fullName evidence="6">Family 1 glycosylhydrolase</fullName>
    </submittedName>
</protein>
<feature type="chain" id="PRO_5045772573" evidence="5">
    <location>
        <begin position="28"/>
        <end position="438"/>
    </location>
</feature>
<organism evidence="6 7">
    <name type="scientific">Sphingomonas floccifaciens</name>
    <dbReference type="NCBI Taxonomy" id="1844115"/>
    <lineage>
        <taxon>Bacteria</taxon>
        <taxon>Pseudomonadati</taxon>
        <taxon>Pseudomonadota</taxon>
        <taxon>Alphaproteobacteria</taxon>
        <taxon>Sphingomonadales</taxon>
        <taxon>Sphingomonadaceae</taxon>
        <taxon>Sphingomonas</taxon>
    </lineage>
</organism>
<dbReference type="Pfam" id="PF00232">
    <property type="entry name" value="Glyco_hydro_1"/>
    <property type="match status" value="2"/>
</dbReference>
<proteinExistence type="inferred from homology"/>